<evidence type="ECO:0000313" key="11">
    <source>
        <dbReference type="EMBL" id="WWC66649.1"/>
    </source>
</evidence>
<dbReference type="Proteomes" id="UP000094020">
    <property type="component" value="Chromosome 1"/>
</dbReference>
<feature type="compositionally biased region" description="Low complexity" evidence="8">
    <location>
        <begin position="467"/>
        <end position="481"/>
    </location>
</feature>
<dbReference type="EMBL" id="CP144519">
    <property type="protein sequence ID" value="WWC66649.1"/>
    <property type="molecule type" value="Genomic_DNA"/>
</dbReference>
<feature type="transmembrane region" description="Helical" evidence="9">
    <location>
        <begin position="411"/>
        <end position="434"/>
    </location>
</feature>
<accession>A0AAJ8MM19</accession>
<dbReference type="InterPro" id="IPR004837">
    <property type="entry name" value="NaCa_Exmemb"/>
</dbReference>
<dbReference type="AlphaFoldDB" id="A0AAJ8MM19"/>
<feature type="region of interest" description="Disordered" evidence="8">
    <location>
        <begin position="467"/>
        <end position="566"/>
    </location>
</feature>
<dbReference type="PANTHER" id="PTHR31503:SF20">
    <property type="entry name" value="CA(2+)_H(+) EXCHANGER, PUTATIVE (EUROFUNG)-RELATED"/>
    <property type="match status" value="1"/>
</dbReference>
<keyword evidence="5 9" id="KW-1133">Transmembrane helix</keyword>
<feature type="transmembrane region" description="Helical" evidence="9">
    <location>
        <begin position="290"/>
        <end position="312"/>
    </location>
</feature>
<feature type="compositionally biased region" description="Polar residues" evidence="8">
    <location>
        <begin position="40"/>
        <end position="53"/>
    </location>
</feature>
<evidence type="ECO:0000256" key="5">
    <source>
        <dbReference type="ARBA" id="ARBA00022989"/>
    </source>
</evidence>
<feature type="transmembrane region" description="Helical" evidence="9">
    <location>
        <begin position="698"/>
        <end position="719"/>
    </location>
</feature>
<evidence type="ECO:0000256" key="9">
    <source>
        <dbReference type="SAM" id="Phobius"/>
    </source>
</evidence>
<dbReference type="InterPro" id="IPR004713">
    <property type="entry name" value="CaH_exchang"/>
</dbReference>
<dbReference type="GO" id="GO:0006874">
    <property type="term" value="P:intracellular calcium ion homeostasis"/>
    <property type="evidence" value="ECO:0007669"/>
    <property type="project" value="TreeGrafter"/>
</dbReference>
<dbReference type="GO" id="GO:0000329">
    <property type="term" value="C:fungal-type vacuole membrane"/>
    <property type="evidence" value="ECO:0007669"/>
    <property type="project" value="TreeGrafter"/>
</dbReference>
<dbReference type="GeneID" id="30169141"/>
<feature type="compositionally biased region" description="Low complexity" evidence="8">
    <location>
        <begin position="70"/>
        <end position="85"/>
    </location>
</feature>
<feature type="transmembrane region" description="Helical" evidence="9">
    <location>
        <begin position="669"/>
        <end position="692"/>
    </location>
</feature>
<name>A0AAJ8MM19_9TREE</name>
<dbReference type="GO" id="GO:0015369">
    <property type="term" value="F:calcium:proton antiporter activity"/>
    <property type="evidence" value="ECO:0007669"/>
    <property type="project" value="TreeGrafter"/>
</dbReference>
<proteinExistence type="inferred from homology"/>
<feature type="compositionally biased region" description="Basic and acidic residues" evidence="8">
    <location>
        <begin position="554"/>
        <end position="566"/>
    </location>
</feature>
<evidence type="ECO:0000256" key="8">
    <source>
        <dbReference type="SAM" id="MobiDB-lite"/>
    </source>
</evidence>
<keyword evidence="12" id="KW-1185">Reference proteome</keyword>
<dbReference type="Gene3D" id="1.20.1420.30">
    <property type="entry name" value="NCX, central ion-binding region"/>
    <property type="match status" value="2"/>
</dbReference>
<feature type="transmembrane region" description="Helical" evidence="9">
    <location>
        <begin position="353"/>
        <end position="376"/>
    </location>
</feature>
<dbReference type="KEGG" id="kpin:30169141"/>
<evidence type="ECO:0000256" key="1">
    <source>
        <dbReference type="ARBA" id="ARBA00004127"/>
    </source>
</evidence>
<evidence type="ECO:0000256" key="6">
    <source>
        <dbReference type="ARBA" id="ARBA00023065"/>
    </source>
</evidence>
<keyword evidence="3" id="KW-0813">Transport</keyword>
<comment type="similarity">
    <text evidence="2">Belongs to the Ca(2+):cation antiporter (CaCA) (TC 2.A.19) family.</text>
</comment>
<feature type="domain" description="Sodium/calcium exchanger membrane region" evidence="10">
    <location>
        <begin position="258"/>
        <end position="427"/>
    </location>
</feature>
<gene>
    <name evidence="11" type="ORF">I206_100553</name>
</gene>
<evidence type="ECO:0000259" key="10">
    <source>
        <dbReference type="Pfam" id="PF01699"/>
    </source>
</evidence>
<keyword evidence="7 9" id="KW-0472">Membrane</keyword>
<dbReference type="PANTHER" id="PTHR31503">
    <property type="entry name" value="VACUOLAR CALCIUM ION TRANSPORTER"/>
    <property type="match status" value="1"/>
</dbReference>
<dbReference type="InterPro" id="IPR044880">
    <property type="entry name" value="NCX_ion-bd_dom_sf"/>
</dbReference>
<keyword evidence="6" id="KW-0406">Ion transport</keyword>
<feature type="transmembrane region" description="Helical" evidence="9">
    <location>
        <begin position="598"/>
        <end position="616"/>
    </location>
</feature>
<reference evidence="11" key="2">
    <citation type="submission" date="2024-02" db="EMBL/GenBank/DDBJ databases">
        <title>Comparative genomics of Cryptococcus and Kwoniella reveals pathogenesis evolution and contrasting modes of karyotype evolution via chromosome fusion or intercentromeric recombination.</title>
        <authorList>
            <person name="Coelho M.A."/>
            <person name="David-Palma M."/>
            <person name="Shea T."/>
            <person name="Bowers K."/>
            <person name="McGinley-Smith S."/>
            <person name="Mohammad A.W."/>
            <person name="Gnirke A."/>
            <person name="Yurkov A.M."/>
            <person name="Nowrousian M."/>
            <person name="Sun S."/>
            <person name="Cuomo C.A."/>
            <person name="Heitman J."/>
        </authorList>
    </citation>
    <scope>NUCLEOTIDE SEQUENCE</scope>
    <source>
        <strain evidence="11">CBS 10737</strain>
    </source>
</reference>
<feature type="domain" description="Sodium/calcium exchanger membrane region" evidence="10">
    <location>
        <begin position="602"/>
        <end position="744"/>
    </location>
</feature>
<feature type="region of interest" description="Disordered" evidence="8">
    <location>
        <begin position="1"/>
        <end position="213"/>
    </location>
</feature>
<feature type="compositionally biased region" description="Basic and acidic residues" evidence="8">
    <location>
        <begin position="154"/>
        <end position="169"/>
    </location>
</feature>
<protein>
    <submittedName>
        <fullName evidence="11">Calcium/proton exchanger</fullName>
    </submittedName>
</protein>
<dbReference type="FunFam" id="1.20.1420.30:FF:000024">
    <property type="entry name" value="Calcium/proton exchanger, variant"/>
    <property type="match status" value="1"/>
</dbReference>
<keyword evidence="4 9" id="KW-0812">Transmembrane</keyword>
<feature type="transmembrane region" description="Helical" evidence="9">
    <location>
        <begin position="258"/>
        <end position="278"/>
    </location>
</feature>
<evidence type="ECO:0000256" key="4">
    <source>
        <dbReference type="ARBA" id="ARBA00022692"/>
    </source>
</evidence>
<dbReference type="RefSeq" id="XP_019014688.2">
    <property type="nucleotide sequence ID" value="XM_019152550.2"/>
</dbReference>
<feature type="compositionally biased region" description="Polar residues" evidence="8">
    <location>
        <begin position="523"/>
        <end position="548"/>
    </location>
</feature>
<dbReference type="GO" id="GO:0012505">
    <property type="term" value="C:endomembrane system"/>
    <property type="evidence" value="ECO:0007669"/>
    <property type="project" value="UniProtKB-SubCell"/>
</dbReference>
<comment type="subcellular location">
    <subcellularLocation>
        <location evidence="1">Endomembrane system</location>
        <topology evidence="1">Multi-pass membrane protein</topology>
    </subcellularLocation>
</comment>
<dbReference type="Pfam" id="PF01699">
    <property type="entry name" value="Na_Ca_ex"/>
    <property type="match status" value="2"/>
</dbReference>
<evidence type="ECO:0000256" key="7">
    <source>
        <dbReference type="ARBA" id="ARBA00023136"/>
    </source>
</evidence>
<organism evidence="11 12">
    <name type="scientific">Kwoniella pini CBS 10737</name>
    <dbReference type="NCBI Taxonomy" id="1296096"/>
    <lineage>
        <taxon>Eukaryota</taxon>
        <taxon>Fungi</taxon>
        <taxon>Dikarya</taxon>
        <taxon>Basidiomycota</taxon>
        <taxon>Agaricomycotina</taxon>
        <taxon>Tremellomycetes</taxon>
        <taxon>Tremellales</taxon>
        <taxon>Cryptococcaceae</taxon>
        <taxon>Kwoniella</taxon>
    </lineage>
</organism>
<evidence type="ECO:0000256" key="3">
    <source>
        <dbReference type="ARBA" id="ARBA00022448"/>
    </source>
</evidence>
<feature type="compositionally biased region" description="Polar residues" evidence="8">
    <location>
        <begin position="112"/>
        <end position="121"/>
    </location>
</feature>
<reference evidence="11" key="1">
    <citation type="submission" date="2013-07" db="EMBL/GenBank/DDBJ databases">
        <authorList>
            <consortium name="The Broad Institute Genome Sequencing Platform"/>
            <person name="Cuomo C."/>
            <person name="Litvintseva A."/>
            <person name="Chen Y."/>
            <person name="Heitman J."/>
            <person name="Sun S."/>
            <person name="Springer D."/>
            <person name="Dromer F."/>
            <person name="Young S.K."/>
            <person name="Zeng Q."/>
            <person name="Gargeya S."/>
            <person name="Fitzgerald M."/>
            <person name="Abouelleil A."/>
            <person name="Alvarado L."/>
            <person name="Berlin A.M."/>
            <person name="Chapman S.B."/>
            <person name="Dewar J."/>
            <person name="Goldberg J."/>
            <person name="Griggs A."/>
            <person name="Gujja S."/>
            <person name="Hansen M."/>
            <person name="Howarth C."/>
            <person name="Imamovic A."/>
            <person name="Larimer J."/>
            <person name="McCowan C."/>
            <person name="Murphy C."/>
            <person name="Pearson M."/>
            <person name="Priest M."/>
            <person name="Roberts A."/>
            <person name="Saif S."/>
            <person name="Shea T."/>
            <person name="Sykes S."/>
            <person name="Wortman J."/>
            <person name="Nusbaum C."/>
            <person name="Birren B."/>
        </authorList>
    </citation>
    <scope>NUCLEOTIDE SEQUENCE</scope>
    <source>
        <strain evidence="11">CBS 10737</strain>
    </source>
</reference>
<feature type="compositionally biased region" description="Polar residues" evidence="8">
    <location>
        <begin position="137"/>
        <end position="153"/>
    </location>
</feature>
<sequence>MIIPAVIDSEPEPDIGGFTPPITSKTNNNNSNKSIVNSTRIDNNNNTYTTTASLEEKDNAHDQNALTKGSPPNTNDNVNNNESPSIIVTGDDTYADVTERDDRRNGKGILKNPQSRSSSFARTILKPRSNRGHSRMPSITITGATEKPNNVENASKEGEADIETDERTDFNPPPRSNSAPNLGGKNRLAPLKNLSVSIPMPPKRGPPEGEDTPIKKTIIEPTWKQSFGNTIKSQPFLVAMPVLLPISWALHFTHQDPVAIFVTSLIAIVPLAGGLGFATEELAHRVGEAWGGLLNASFGNAVELLIAILALVKGDIDIVQASMVGSILSNVLLVLGMSYFAGGLRFHEQLYTLVGAQMHISLLGISLLAIVLPAAYHVAYPNVRGAVSDARAGLQPEGEELANLLKMSRGLSFILLAVYAMFLMFQLYTHAYLFRIPKEKIAHPLPGPAPHHETVFPRPHWVSSIADSSSSSSSSSSGSSIRSDRSGRSPFKRFRRFSVTSKPKKQRDGVEADTEDNTVVGANGSSTYGEKTLSPIVTRQSPTATTVSPAIARSHTDDSSLHPPATDRDIEAASVTSSERNVIIDDDGTVHVQPKVTFWYALTMLTVVTGLAGFTAECLVDSIDGLTETGNVSREFVGLILLPVIGNSVEHITAVTVSVKDKLNLSMSIAVGSSIQVSLCLLPILVLIGWAIGQPMVLFFDHFETITLVVSLLLVNFAISDGRTNYLEGFVMMMAYVSIALVCWFYDPAV</sequence>
<feature type="compositionally biased region" description="Low complexity" evidence="8">
    <location>
        <begin position="19"/>
        <end position="39"/>
    </location>
</feature>
<feature type="transmembrane region" description="Helical" evidence="9">
    <location>
        <begin position="636"/>
        <end position="657"/>
    </location>
</feature>
<evidence type="ECO:0000256" key="2">
    <source>
        <dbReference type="ARBA" id="ARBA00008170"/>
    </source>
</evidence>
<feature type="transmembrane region" description="Helical" evidence="9">
    <location>
        <begin position="318"/>
        <end position="341"/>
    </location>
</feature>
<evidence type="ECO:0000313" key="12">
    <source>
        <dbReference type="Proteomes" id="UP000094020"/>
    </source>
</evidence>
<feature type="transmembrane region" description="Helical" evidence="9">
    <location>
        <begin position="726"/>
        <end position="747"/>
    </location>
</feature>